<feature type="compositionally biased region" description="Basic and acidic residues" evidence="1">
    <location>
        <begin position="33"/>
        <end position="58"/>
    </location>
</feature>
<accession>A0ABV1SFN7</accession>
<dbReference type="EMBL" id="JAYWLC010000004">
    <property type="protein sequence ID" value="MER5171560.1"/>
    <property type="molecule type" value="Genomic_DNA"/>
</dbReference>
<sequence length="66" mass="7411">MSNVTNLNQFRKTKARAEKRAAADANAVKFGRTKAERARDEADDLAAKRHLDAHRLDKDDGEQSET</sequence>
<proteinExistence type="predicted"/>
<dbReference type="RefSeq" id="WP_350935971.1">
    <property type="nucleotide sequence ID" value="NZ_JAYWLC010000004.1"/>
</dbReference>
<gene>
    <name evidence="2" type="ORF">VSX56_07190</name>
</gene>
<feature type="region of interest" description="Disordered" evidence="1">
    <location>
        <begin position="1"/>
        <end position="66"/>
    </location>
</feature>
<protein>
    <submittedName>
        <fullName evidence="2">DUF4169 family protein</fullName>
    </submittedName>
</protein>
<keyword evidence="3" id="KW-1185">Reference proteome</keyword>
<evidence type="ECO:0000313" key="2">
    <source>
        <dbReference type="EMBL" id="MER5171560.1"/>
    </source>
</evidence>
<organism evidence="2 3">
    <name type="scientific">Thioclava kandeliae</name>
    <dbReference type="NCBI Taxonomy" id="3070818"/>
    <lineage>
        <taxon>Bacteria</taxon>
        <taxon>Pseudomonadati</taxon>
        <taxon>Pseudomonadota</taxon>
        <taxon>Alphaproteobacteria</taxon>
        <taxon>Rhodobacterales</taxon>
        <taxon>Paracoccaceae</taxon>
        <taxon>Thioclava</taxon>
    </lineage>
</organism>
<evidence type="ECO:0000313" key="3">
    <source>
        <dbReference type="Proteomes" id="UP001438953"/>
    </source>
</evidence>
<dbReference type="Pfam" id="PF13770">
    <property type="entry name" value="DUF4169"/>
    <property type="match status" value="1"/>
</dbReference>
<dbReference type="Proteomes" id="UP001438953">
    <property type="component" value="Unassembled WGS sequence"/>
</dbReference>
<name>A0ABV1SFN7_9RHOB</name>
<evidence type="ECO:0000256" key="1">
    <source>
        <dbReference type="SAM" id="MobiDB-lite"/>
    </source>
</evidence>
<feature type="compositionally biased region" description="Polar residues" evidence="1">
    <location>
        <begin position="1"/>
        <end position="10"/>
    </location>
</feature>
<reference evidence="2 3" key="1">
    <citation type="submission" date="2024-06" db="EMBL/GenBank/DDBJ databases">
        <title>Thioclava kandeliae sp. nov. from a rhizosphere soil sample of Kandelia candel in a mangrove.</title>
        <authorList>
            <person name="Mu T."/>
        </authorList>
    </citation>
    <scope>NUCLEOTIDE SEQUENCE [LARGE SCALE GENOMIC DNA]</scope>
    <source>
        <strain evidence="2 3">CPCC 100088</strain>
    </source>
</reference>
<dbReference type="InterPro" id="IPR025227">
    <property type="entry name" value="DUF4169"/>
</dbReference>
<comment type="caution">
    <text evidence="2">The sequence shown here is derived from an EMBL/GenBank/DDBJ whole genome shotgun (WGS) entry which is preliminary data.</text>
</comment>